<feature type="compositionally biased region" description="Polar residues" evidence="4">
    <location>
        <begin position="133"/>
        <end position="147"/>
    </location>
</feature>
<sequence length="430" mass="47789">MWCSTGSNVGSGNLNARKETLDVTTVAASTKNGEASCRQENLRHSSNEVNGSGKKLSLWRASGDHEVISQSITRRTRSKRSARYAEFPGDGKVLRSGVVLPVRACQLSSEKHKTCSSAEEAGRPTELERSPMQVHNSSSSANITPVNLKTPTSTVSPLCFGDGYSTPSCKKRSLSREFYRLTANELKCTSPSKDLRQRKDFNSVRVLFSQHLDDDVIRKQKKILSRLGVPVASSISEATHFVADAFVRTRNMLEAIACGKPVVTHLWLESCGESNCFIDEKNYILRDAKKEKELGFSMPNSLARASHYPLLEGRRVLITPNVKPSKEIVSGLVKAVHGQAIERLCRSMSDNSRLPDDLLVLSCDEDLQECLPLLEKGIGVYSSELLLSGIITQKLEYERYRIFVDHVKRTRSTLWVKKNGDKFLPVSVTK</sequence>
<evidence type="ECO:0000313" key="6">
    <source>
        <dbReference type="EMBL" id="MBA4658588.1"/>
    </source>
</evidence>
<dbReference type="Pfam" id="PF16589">
    <property type="entry name" value="BRCT_2"/>
    <property type="match status" value="1"/>
</dbReference>
<comment type="subcellular location">
    <subcellularLocation>
        <location evidence="1">Nucleus</location>
    </subcellularLocation>
</comment>
<reference evidence="6" key="2">
    <citation type="submission" date="2020-07" db="EMBL/GenBank/DDBJ databases">
        <authorList>
            <person name="Vera ALvarez R."/>
            <person name="Arias-Moreno D.M."/>
            <person name="Jimenez-Jacinto V."/>
            <person name="Jimenez-Bremont J.F."/>
            <person name="Swaminathan K."/>
            <person name="Moose S.P."/>
            <person name="Guerrero-Gonzalez M.L."/>
            <person name="Marino-Ramirez L."/>
            <person name="Landsman D."/>
            <person name="Rodriguez-Kessler M."/>
            <person name="Delgado-Sanchez P."/>
        </authorList>
    </citation>
    <scope>NUCLEOTIDE SEQUENCE</scope>
    <source>
        <tissue evidence="6">Cladode</tissue>
    </source>
</reference>
<reference evidence="6" key="1">
    <citation type="journal article" date="2013" name="J. Plant Res.">
        <title>Effect of fungi and light on seed germination of three Opuntia species from semiarid lands of central Mexico.</title>
        <authorList>
            <person name="Delgado-Sanchez P."/>
            <person name="Jimenez-Bremont J.F."/>
            <person name="Guerrero-Gonzalez Mde L."/>
            <person name="Flores J."/>
        </authorList>
    </citation>
    <scope>NUCLEOTIDE SEQUENCE</scope>
    <source>
        <tissue evidence="6">Cladode</tissue>
    </source>
</reference>
<keyword evidence="2" id="KW-0227">DNA damage</keyword>
<evidence type="ECO:0000256" key="4">
    <source>
        <dbReference type="SAM" id="MobiDB-lite"/>
    </source>
</evidence>
<dbReference type="Gene3D" id="3.40.50.10190">
    <property type="entry name" value="BRCT domain"/>
    <property type="match status" value="2"/>
</dbReference>
<dbReference type="GO" id="GO:0006974">
    <property type="term" value="P:DNA damage response"/>
    <property type="evidence" value="ECO:0007669"/>
    <property type="project" value="UniProtKB-KW"/>
</dbReference>
<name>A0A7C9EBX4_OPUST</name>
<evidence type="ECO:0000256" key="2">
    <source>
        <dbReference type="ARBA" id="ARBA00022763"/>
    </source>
</evidence>
<accession>A0A7C9EBX4</accession>
<dbReference type="PROSITE" id="PS50172">
    <property type="entry name" value="BRCT"/>
    <property type="match status" value="1"/>
</dbReference>
<dbReference type="GO" id="GO:0005634">
    <property type="term" value="C:nucleus"/>
    <property type="evidence" value="ECO:0007669"/>
    <property type="project" value="UniProtKB-SubCell"/>
</dbReference>
<dbReference type="SUPFAM" id="SSF52113">
    <property type="entry name" value="BRCT domain"/>
    <property type="match status" value="1"/>
</dbReference>
<feature type="region of interest" description="Disordered" evidence="4">
    <location>
        <begin position="115"/>
        <end position="147"/>
    </location>
</feature>
<proteinExistence type="predicted"/>
<dbReference type="InterPro" id="IPR001357">
    <property type="entry name" value="BRCT_dom"/>
</dbReference>
<dbReference type="PANTHER" id="PTHR23196:SF1">
    <property type="entry name" value="PAX-INTERACTING PROTEIN 1"/>
    <property type="match status" value="1"/>
</dbReference>
<feature type="compositionally biased region" description="Basic and acidic residues" evidence="4">
    <location>
        <begin position="120"/>
        <end position="129"/>
    </location>
</feature>
<protein>
    <recommendedName>
        <fullName evidence="5">BRCT domain-containing protein</fullName>
    </recommendedName>
</protein>
<dbReference type="SMART" id="SM00292">
    <property type="entry name" value="BRCT"/>
    <property type="match status" value="1"/>
</dbReference>
<dbReference type="InterPro" id="IPR036420">
    <property type="entry name" value="BRCT_dom_sf"/>
</dbReference>
<dbReference type="PANTHER" id="PTHR23196">
    <property type="entry name" value="PAX TRANSCRIPTION ACTIVATION DOMAIN INTERACTING PROTEIN"/>
    <property type="match status" value="1"/>
</dbReference>
<dbReference type="CDD" id="cd17744">
    <property type="entry name" value="BRCT_MDC1_rpt1"/>
    <property type="match status" value="1"/>
</dbReference>
<feature type="domain" description="BRCT" evidence="5">
    <location>
        <begin position="196"/>
        <end position="285"/>
    </location>
</feature>
<dbReference type="EMBL" id="GISG01201106">
    <property type="protein sequence ID" value="MBA4658588.1"/>
    <property type="molecule type" value="Transcribed_RNA"/>
</dbReference>
<dbReference type="Pfam" id="PF16770">
    <property type="entry name" value="RTT107_BRCT_5"/>
    <property type="match status" value="1"/>
</dbReference>
<dbReference type="CDD" id="cd18432">
    <property type="entry name" value="BRCT_PAXIP1_rpt6_like"/>
    <property type="match status" value="1"/>
</dbReference>
<evidence type="ECO:0000256" key="1">
    <source>
        <dbReference type="ARBA" id="ARBA00004123"/>
    </source>
</evidence>
<dbReference type="InterPro" id="IPR051579">
    <property type="entry name" value="DDR_Transcriptional_Reg"/>
</dbReference>
<keyword evidence="3" id="KW-0539">Nucleus</keyword>
<dbReference type="AlphaFoldDB" id="A0A7C9EBX4"/>
<organism evidence="6">
    <name type="scientific">Opuntia streptacantha</name>
    <name type="common">Prickly pear cactus</name>
    <name type="synonym">Opuntia cardona</name>
    <dbReference type="NCBI Taxonomy" id="393608"/>
    <lineage>
        <taxon>Eukaryota</taxon>
        <taxon>Viridiplantae</taxon>
        <taxon>Streptophyta</taxon>
        <taxon>Embryophyta</taxon>
        <taxon>Tracheophyta</taxon>
        <taxon>Spermatophyta</taxon>
        <taxon>Magnoliopsida</taxon>
        <taxon>eudicotyledons</taxon>
        <taxon>Gunneridae</taxon>
        <taxon>Pentapetalae</taxon>
        <taxon>Caryophyllales</taxon>
        <taxon>Cactineae</taxon>
        <taxon>Cactaceae</taxon>
        <taxon>Opuntioideae</taxon>
        <taxon>Opuntia</taxon>
    </lineage>
</organism>
<evidence type="ECO:0000256" key="3">
    <source>
        <dbReference type="ARBA" id="ARBA00023242"/>
    </source>
</evidence>
<evidence type="ECO:0000259" key="5">
    <source>
        <dbReference type="PROSITE" id="PS50172"/>
    </source>
</evidence>